<dbReference type="Pfam" id="PF06866">
    <property type="entry name" value="DUF1256"/>
    <property type="match status" value="1"/>
</dbReference>
<protein>
    <submittedName>
        <fullName evidence="1">Putative sporulation protein YyaC</fullName>
    </submittedName>
</protein>
<dbReference type="NCBIfam" id="TIGR02841">
    <property type="entry name" value="spore_YyaC"/>
    <property type="match status" value="1"/>
</dbReference>
<dbReference type="SUPFAM" id="SSF53163">
    <property type="entry name" value="HybD-like"/>
    <property type="match status" value="1"/>
</dbReference>
<proteinExistence type="predicted"/>
<dbReference type="InterPro" id="IPR023430">
    <property type="entry name" value="Pept_HybD-like_dom_sf"/>
</dbReference>
<dbReference type="OrthoDB" id="9815953at2"/>
<gene>
    <name evidence="1" type="ORF">SAMN05421799_103288</name>
</gene>
<organism evidence="1 2">
    <name type="scientific">Alicyclobacillus vulcanalis</name>
    <dbReference type="NCBI Taxonomy" id="252246"/>
    <lineage>
        <taxon>Bacteria</taxon>
        <taxon>Bacillati</taxon>
        <taxon>Bacillota</taxon>
        <taxon>Bacilli</taxon>
        <taxon>Bacillales</taxon>
        <taxon>Alicyclobacillaceae</taxon>
        <taxon>Alicyclobacillus</taxon>
    </lineage>
</organism>
<evidence type="ECO:0000313" key="2">
    <source>
        <dbReference type="Proteomes" id="UP000186156"/>
    </source>
</evidence>
<accession>A0A1N7LNR7</accession>
<dbReference type="InterPro" id="IPR009665">
    <property type="entry name" value="YyaC"/>
</dbReference>
<dbReference type="EMBL" id="FTOO01000003">
    <property type="protein sequence ID" value="SIS75466.1"/>
    <property type="molecule type" value="Genomic_DNA"/>
</dbReference>
<reference evidence="2" key="1">
    <citation type="submission" date="2017-01" db="EMBL/GenBank/DDBJ databases">
        <authorList>
            <person name="Varghese N."/>
            <person name="Submissions S."/>
        </authorList>
    </citation>
    <scope>NUCLEOTIDE SEQUENCE [LARGE SCALE GENOMIC DNA]</scope>
    <source>
        <strain evidence="2">DSM 16176</strain>
    </source>
</reference>
<dbReference type="Proteomes" id="UP000186156">
    <property type="component" value="Unassembled WGS sequence"/>
</dbReference>
<dbReference type="AlphaFoldDB" id="A0A1N7LNR7"/>
<dbReference type="STRING" id="252246.SAMN05421799_103288"/>
<dbReference type="RefSeq" id="WP_076345904.1">
    <property type="nucleotide sequence ID" value="NZ_FTOO01000003.1"/>
</dbReference>
<evidence type="ECO:0000313" key="1">
    <source>
        <dbReference type="EMBL" id="SIS75466.1"/>
    </source>
</evidence>
<keyword evidence="2" id="KW-1185">Reference proteome</keyword>
<name>A0A1N7LNR7_9BACL</name>
<sequence>MNRLSTEASISNACQFGSRISMESPDAVVALERQLDLALAQYGRLPMVIVCVGTDRSTGDAFGPIVGSRLAHNVKLSGIHVLGTLDDPVHAVNLQATLQRIDEWYPVKPFVIAIDACLGKFDHVGQISLDVGPLRPGAGVKKVLPEFGDLCITGVVNVSGFMEYFVLQNTRLAIVMRMADIVADALTSSLARWYEQHPTRRLGM</sequence>